<evidence type="ECO:0000313" key="3">
    <source>
        <dbReference type="Proteomes" id="UP001595897"/>
    </source>
</evidence>
<feature type="domain" description="HipA-like kinase" evidence="1">
    <location>
        <begin position="42"/>
        <end position="186"/>
    </location>
</feature>
<comment type="caution">
    <text evidence="2">The sequence shown here is derived from an EMBL/GenBank/DDBJ whole genome shotgun (WGS) entry which is preliminary data.</text>
</comment>
<dbReference type="Pfam" id="PF20613">
    <property type="entry name" value="HipA_2"/>
    <property type="match status" value="1"/>
</dbReference>
<keyword evidence="3" id="KW-1185">Reference proteome</keyword>
<sequence length="265" mass="29879">MEDILVLDGSAYVNPAAEKVTDGRSALTHIANIFYNGKIQQFYLKLFATHKQLCNEITAYLAAKTIKEPVAEHACVIKVPSSIIELLSNGNAGDVVPYAWATSVVSGPTPNTYVYNSYEWNLALAHLRAIPSITNALAFDSLIANEDRNAGNIMLSSNLKSYVLIDHDQAPFEPNWNADDLVHDKHTVCKLSDMLWSNKLPREIRSGIVHASSEHSYVINEFIKQALPWWEALLARHEVEHLKDFYTKRAQFHEQNLMKKMNLLC</sequence>
<name>A0ABV9LTS5_9ALTE</name>
<keyword evidence="2" id="KW-0808">Transferase</keyword>
<dbReference type="GO" id="GO:0016301">
    <property type="term" value="F:kinase activity"/>
    <property type="evidence" value="ECO:0007669"/>
    <property type="project" value="UniProtKB-KW"/>
</dbReference>
<dbReference type="EMBL" id="JBHSGU010000002">
    <property type="protein sequence ID" value="MFC4699358.1"/>
    <property type="molecule type" value="Genomic_DNA"/>
</dbReference>
<keyword evidence="2" id="KW-0418">Kinase</keyword>
<proteinExistence type="predicted"/>
<organism evidence="2 3">
    <name type="scientific">Glaciecola siphonariae</name>
    <dbReference type="NCBI Taxonomy" id="521012"/>
    <lineage>
        <taxon>Bacteria</taxon>
        <taxon>Pseudomonadati</taxon>
        <taxon>Pseudomonadota</taxon>
        <taxon>Gammaproteobacteria</taxon>
        <taxon>Alteromonadales</taxon>
        <taxon>Alteromonadaceae</taxon>
        <taxon>Glaciecola</taxon>
    </lineage>
</organism>
<evidence type="ECO:0000313" key="2">
    <source>
        <dbReference type="EMBL" id="MFC4699358.1"/>
    </source>
</evidence>
<protein>
    <submittedName>
        <fullName evidence="2">HipA family kinase</fullName>
    </submittedName>
</protein>
<reference evidence="3" key="1">
    <citation type="journal article" date="2019" name="Int. J. Syst. Evol. Microbiol.">
        <title>The Global Catalogue of Microorganisms (GCM) 10K type strain sequencing project: providing services to taxonomists for standard genome sequencing and annotation.</title>
        <authorList>
            <consortium name="The Broad Institute Genomics Platform"/>
            <consortium name="The Broad Institute Genome Sequencing Center for Infectious Disease"/>
            <person name="Wu L."/>
            <person name="Ma J."/>
        </authorList>
    </citation>
    <scope>NUCLEOTIDE SEQUENCE [LARGE SCALE GENOMIC DNA]</scope>
    <source>
        <strain evidence="3">KACC 12507</strain>
    </source>
</reference>
<dbReference type="InterPro" id="IPR046748">
    <property type="entry name" value="HipA_2"/>
</dbReference>
<dbReference type="Proteomes" id="UP001595897">
    <property type="component" value="Unassembled WGS sequence"/>
</dbReference>
<evidence type="ECO:0000259" key="1">
    <source>
        <dbReference type="Pfam" id="PF20613"/>
    </source>
</evidence>
<dbReference type="RefSeq" id="WP_382406106.1">
    <property type="nucleotide sequence ID" value="NZ_JBHSGU010000002.1"/>
</dbReference>
<accession>A0ABV9LTS5</accession>
<gene>
    <name evidence="2" type="ORF">ACFO4O_04195</name>
</gene>